<proteinExistence type="predicted"/>
<dbReference type="GeneTree" id="ENSGT00940000155884"/>
<dbReference type="SMART" id="SM00105">
    <property type="entry name" value="ArfGap"/>
    <property type="match status" value="1"/>
</dbReference>
<evidence type="ECO:0000256" key="4">
    <source>
        <dbReference type="ARBA" id="ARBA00022833"/>
    </source>
</evidence>
<dbReference type="FunFam" id="1.10.220.150:FF:000009">
    <property type="entry name" value="stromal membrane-associated protein 1 isoform X1"/>
    <property type="match status" value="1"/>
</dbReference>
<keyword evidence="1" id="KW-0343">GTPase activation</keyword>
<dbReference type="InterPro" id="IPR001164">
    <property type="entry name" value="ArfGAP_dom"/>
</dbReference>
<evidence type="ECO:0000256" key="5">
    <source>
        <dbReference type="PROSITE-ProRule" id="PRU00288"/>
    </source>
</evidence>
<dbReference type="Pfam" id="PF01412">
    <property type="entry name" value="ArfGap"/>
    <property type="match status" value="1"/>
</dbReference>
<keyword evidence="2" id="KW-0479">Metal-binding</keyword>
<dbReference type="PANTHER" id="PTHR45705:SF4">
    <property type="entry name" value="STROMAL MEMBRANE-ASSOCIATED PROTEIN 2"/>
    <property type="match status" value="1"/>
</dbReference>
<dbReference type="Proteomes" id="UP000694395">
    <property type="component" value="Chromosome 18"/>
</dbReference>
<evidence type="ECO:0000259" key="7">
    <source>
        <dbReference type="PROSITE" id="PS50115"/>
    </source>
</evidence>
<dbReference type="CDD" id="cd08859">
    <property type="entry name" value="ArfGap_SMAP2"/>
    <property type="match status" value="1"/>
</dbReference>
<feature type="region of interest" description="Disordered" evidence="6">
    <location>
        <begin position="586"/>
        <end position="605"/>
    </location>
</feature>
<evidence type="ECO:0000313" key="9">
    <source>
        <dbReference type="Proteomes" id="UP000694395"/>
    </source>
</evidence>
<dbReference type="Gene3D" id="1.10.220.150">
    <property type="entry name" value="Arf GTPase activating protein"/>
    <property type="match status" value="1"/>
</dbReference>
<dbReference type="AlphaFoldDB" id="A0A8L0DTB7"/>
<dbReference type="PRINTS" id="PR00405">
    <property type="entry name" value="REVINTRACTNG"/>
</dbReference>
<evidence type="ECO:0000256" key="6">
    <source>
        <dbReference type="SAM" id="MobiDB-lite"/>
    </source>
</evidence>
<evidence type="ECO:0000256" key="3">
    <source>
        <dbReference type="ARBA" id="ARBA00022771"/>
    </source>
</evidence>
<feature type="domain" description="Arf-GAP" evidence="7">
    <location>
        <begin position="15"/>
        <end position="139"/>
    </location>
</feature>
<dbReference type="InterPro" id="IPR051718">
    <property type="entry name" value="ARF_GTPase-activating"/>
</dbReference>
<protein>
    <recommendedName>
        <fullName evidence="7">Arf-GAP domain-containing protein</fullName>
    </recommendedName>
</protein>
<dbReference type="InterPro" id="IPR037278">
    <property type="entry name" value="ARFGAP/RecO"/>
</dbReference>
<reference evidence="8" key="2">
    <citation type="submission" date="2025-08" db="UniProtKB">
        <authorList>
            <consortium name="Ensembl"/>
        </authorList>
    </citation>
    <scope>IDENTIFICATION</scope>
</reference>
<evidence type="ECO:0000256" key="2">
    <source>
        <dbReference type="ARBA" id="ARBA00022723"/>
    </source>
</evidence>
<keyword evidence="4" id="KW-0862">Zinc</keyword>
<sequence>MMMIGKSVKDIDRYQTVLTSLLSLEENKFCADCKSKGPRWASWNLGIFICIRCAGIHRNLGVHISRVKSVNLDQWTQEQIQCVQEMGNAKARRLYEAFLPECFIRPETDQSAEMFIRDKYEKKKYMDKILDVNRLRKEKSCENIPKEPVVFEKMKLKRENSPKTQTQSPSISDLLGLDDPAPHAAISNGRSSSGERGSPLVAKPATVHSDLNLFSSLPASSSTNTTVRFRESYTRYTQDRHTHTLTLCNNLSSLQPVGSSMPRGCVATSVPENLSLFLDSAPRQEGSRTKMSKDSILSLYATTPTSHQNLAARAGLYMNPAQLGYYGSYHSLATEGGAMGGAMVTSHSMMALSGQQQNGMMGGQQQSVMRAQQNGMVAAQQNGFMAQQGVMGQAVNTSPFMAGVPHSMINHQQSIMGAQQSVMMGAQQNGMMGAQQCGMMGVQQSGMMGAQQSGMMGAQQRGMMGAQQRGMMGAQQNGMMGAQQSGMMGAHQSGMMGSQQSGMMGAQQCGMMGSQQSGMMGVQHNGIMGAQQQSIIGRQQKGMTCGVASVPQQVQQDQCAITQMTQHMAGVNFYGTNAMTGYGSQHIGGPKTQSSNHMTTSHVWK</sequence>
<organism evidence="8 9">
    <name type="scientific">Oncorhynchus mykiss</name>
    <name type="common">Rainbow trout</name>
    <name type="synonym">Salmo gairdneri</name>
    <dbReference type="NCBI Taxonomy" id="8022"/>
    <lineage>
        <taxon>Eukaryota</taxon>
        <taxon>Metazoa</taxon>
        <taxon>Chordata</taxon>
        <taxon>Craniata</taxon>
        <taxon>Vertebrata</taxon>
        <taxon>Euteleostomi</taxon>
        <taxon>Actinopterygii</taxon>
        <taxon>Neopterygii</taxon>
        <taxon>Teleostei</taxon>
        <taxon>Protacanthopterygii</taxon>
        <taxon>Salmoniformes</taxon>
        <taxon>Salmonidae</taxon>
        <taxon>Salmoninae</taxon>
        <taxon>Oncorhynchus</taxon>
    </lineage>
</organism>
<feature type="region of interest" description="Disordered" evidence="6">
    <location>
        <begin position="157"/>
        <end position="201"/>
    </location>
</feature>
<name>A0A8L0DTB7_ONCMY</name>
<feature type="compositionally biased region" description="Polar residues" evidence="6">
    <location>
        <begin position="591"/>
        <end position="605"/>
    </location>
</feature>
<dbReference type="GO" id="GO:0008270">
    <property type="term" value="F:zinc ion binding"/>
    <property type="evidence" value="ECO:0007669"/>
    <property type="project" value="UniProtKB-KW"/>
</dbReference>
<dbReference type="PANTHER" id="PTHR45705">
    <property type="entry name" value="FI20236P1"/>
    <property type="match status" value="1"/>
</dbReference>
<dbReference type="InterPro" id="IPR038508">
    <property type="entry name" value="ArfGAP_dom_sf"/>
</dbReference>
<reference evidence="8" key="3">
    <citation type="submission" date="2025-09" db="UniProtKB">
        <authorList>
            <consortium name="Ensembl"/>
        </authorList>
    </citation>
    <scope>IDENTIFICATION</scope>
</reference>
<evidence type="ECO:0000313" key="8">
    <source>
        <dbReference type="Ensembl" id="ENSOMYP00000137242.1"/>
    </source>
</evidence>
<dbReference type="GO" id="GO:0005096">
    <property type="term" value="F:GTPase activator activity"/>
    <property type="evidence" value="ECO:0007669"/>
    <property type="project" value="UniProtKB-KW"/>
</dbReference>
<dbReference type="GO" id="GO:0005737">
    <property type="term" value="C:cytoplasm"/>
    <property type="evidence" value="ECO:0007669"/>
    <property type="project" value="TreeGrafter"/>
</dbReference>
<dbReference type="Ensembl" id="ENSOMYT00000151904.1">
    <property type="protein sequence ID" value="ENSOMYP00000137242.1"/>
    <property type="gene ID" value="ENSOMYG00000071811.1"/>
</dbReference>
<feature type="compositionally biased region" description="Polar residues" evidence="6">
    <location>
        <begin position="162"/>
        <end position="171"/>
    </location>
</feature>
<dbReference type="PROSITE" id="PS50115">
    <property type="entry name" value="ARFGAP"/>
    <property type="match status" value="1"/>
</dbReference>
<feature type="compositionally biased region" description="Low complexity" evidence="6">
    <location>
        <begin position="187"/>
        <end position="198"/>
    </location>
</feature>
<keyword evidence="3 5" id="KW-0863">Zinc-finger</keyword>
<evidence type="ECO:0000256" key="1">
    <source>
        <dbReference type="ARBA" id="ARBA00022468"/>
    </source>
</evidence>
<keyword evidence="9" id="KW-1185">Reference proteome</keyword>
<reference evidence="8" key="1">
    <citation type="submission" date="2020-07" db="EMBL/GenBank/DDBJ databases">
        <title>A long reads based de novo assembly of the rainbow trout Arlee double haploid line genome.</title>
        <authorList>
            <person name="Gao G."/>
            <person name="Palti Y."/>
        </authorList>
    </citation>
    <scope>NUCLEOTIDE SEQUENCE [LARGE SCALE GENOMIC DNA]</scope>
</reference>
<accession>A0A8L0DTB7</accession>
<dbReference type="SUPFAM" id="SSF57863">
    <property type="entry name" value="ArfGap/RecO-like zinc finger"/>
    <property type="match status" value="1"/>
</dbReference>